<evidence type="ECO:0000256" key="2">
    <source>
        <dbReference type="SAM" id="SignalP"/>
    </source>
</evidence>
<evidence type="ECO:0000313" key="5">
    <source>
        <dbReference type="Proteomes" id="UP000095751"/>
    </source>
</evidence>
<dbReference type="Pfam" id="PF24269">
    <property type="entry name" value="DUF7467"/>
    <property type="match status" value="1"/>
</dbReference>
<feature type="domain" description="DUF7467" evidence="3">
    <location>
        <begin position="122"/>
        <end position="235"/>
    </location>
</feature>
<dbReference type="InterPro" id="IPR055890">
    <property type="entry name" value="DUF7467"/>
</dbReference>
<sequence>MRFSSALIPFLSSLSWTSVTMAATEDPTRTTMTASNRDDEDFGKNNHASNCDDEVFEYWRILVDTVGSMTTNTPAPSPSLTPTGTCDIDTCVNCTAIIGGAEVNCEDIVPEQKSACECPECVRNLVFVYTGKNCPVNQAGSGQCVDFGPNAFIAGYRITNANDDTEVLGTGTVQQGDEVTINAVGLTGCIPDMLAVTISVPTGGQTQSFIIDSTCDGGRGLILTESYGAFESIGYSFCIFPPPSPQPSPSPTPPPVPDPTSAPVIPAPTDTPSGTPTTKSQKKKSKKSKKGTKKQDKKKSKTGKASLLI</sequence>
<dbReference type="AlphaFoldDB" id="A0A1E7FN60"/>
<gene>
    <name evidence="4" type="ORF">FRACYDRAFT_235658</name>
</gene>
<feature type="chain" id="PRO_5009193397" description="DUF7467 domain-containing protein" evidence="2">
    <location>
        <begin position="23"/>
        <end position="309"/>
    </location>
</feature>
<feature type="compositionally biased region" description="Pro residues" evidence="1">
    <location>
        <begin position="244"/>
        <end position="260"/>
    </location>
</feature>
<protein>
    <recommendedName>
        <fullName evidence="3">DUF7467 domain-containing protein</fullName>
    </recommendedName>
</protein>
<name>A0A1E7FN60_9STRA</name>
<dbReference type="Proteomes" id="UP000095751">
    <property type="component" value="Unassembled WGS sequence"/>
</dbReference>
<keyword evidence="5" id="KW-1185">Reference proteome</keyword>
<keyword evidence="2" id="KW-0732">Signal</keyword>
<reference evidence="4 5" key="1">
    <citation type="submission" date="2016-09" db="EMBL/GenBank/DDBJ databases">
        <title>Extensive genetic diversity and differential bi-allelic expression allows diatom success in the polar Southern Ocean.</title>
        <authorList>
            <consortium name="DOE Joint Genome Institute"/>
            <person name="Mock T."/>
            <person name="Otillar R.P."/>
            <person name="Strauss J."/>
            <person name="Dupont C."/>
            <person name="Frickenhaus S."/>
            <person name="Maumus F."/>
            <person name="Mcmullan M."/>
            <person name="Sanges R."/>
            <person name="Schmutz J."/>
            <person name="Toseland A."/>
            <person name="Valas R."/>
            <person name="Veluchamy A."/>
            <person name="Ward B.J."/>
            <person name="Allen A."/>
            <person name="Barry K."/>
            <person name="Falciatore A."/>
            <person name="Ferrante M."/>
            <person name="Fortunato A.E."/>
            <person name="Gloeckner G."/>
            <person name="Gruber A."/>
            <person name="Hipkin R."/>
            <person name="Janech M."/>
            <person name="Kroth P."/>
            <person name="Leese F."/>
            <person name="Lindquist E."/>
            <person name="Lyon B.R."/>
            <person name="Martin J."/>
            <person name="Mayer C."/>
            <person name="Parker M."/>
            <person name="Quesneville H."/>
            <person name="Raymond J."/>
            <person name="Uhlig C."/>
            <person name="Valentin K.U."/>
            <person name="Worden A.Z."/>
            <person name="Armbrust E.V."/>
            <person name="Bowler C."/>
            <person name="Green B."/>
            <person name="Moulton V."/>
            <person name="Van Oosterhout C."/>
            <person name="Grigoriev I."/>
        </authorList>
    </citation>
    <scope>NUCLEOTIDE SEQUENCE [LARGE SCALE GENOMIC DNA]</scope>
    <source>
        <strain evidence="4 5">CCMP1102</strain>
    </source>
</reference>
<dbReference type="KEGG" id="fcy:FRACYDRAFT_235658"/>
<evidence type="ECO:0000313" key="4">
    <source>
        <dbReference type="EMBL" id="OEU19598.1"/>
    </source>
</evidence>
<dbReference type="EMBL" id="KV784355">
    <property type="protein sequence ID" value="OEU19598.1"/>
    <property type="molecule type" value="Genomic_DNA"/>
</dbReference>
<evidence type="ECO:0000259" key="3">
    <source>
        <dbReference type="Pfam" id="PF24269"/>
    </source>
</evidence>
<feature type="region of interest" description="Disordered" evidence="1">
    <location>
        <begin position="244"/>
        <end position="309"/>
    </location>
</feature>
<evidence type="ECO:0000256" key="1">
    <source>
        <dbReference type="SAM" id="MobiDB-lite"/>
    </source>
</evidence>
<accession>A0A1E7FN60</accession>
<feature type="compositionally biased region" description="Basic residues" evidence="1">
    <location>
        <begin position="280"/>
        <end position="302"/>
    </location>
</feature>
<organism evidence="4 5">
    <name type="scientific">Fragilariopsis cylindrus CCMP1102</name>
    <dbReference type="NCBI Taxonomy" id="635003"/>
    <lineage>
        <taxon>Eukaryota</taxon>
        <taxon>Sar</taxon>
        <taxon>Stramenopiles</taxon>
        <taxon>Ochrophyta</taxon>
        <taxon>Bacillariophyta</taxon>
        <taxon>Bacillariophyceae</taxon>
        <taxon>Bacillariophycidae</taxon>
        <taxon>Bacillariales</taxon>
        <taxon>Bacillariaceae</taxon>
        <taxon>Fragilariopsis</taxon>
    </lineage>
</organism>
<proteinExistence type="predicted"/>
<feature type="signal peptide" evidence="2">
    <location>
        <begin position="1"/>
        <end position="22"/>
    </location>
</feature>
<dbReference type="InParanoid" id="A0A1E7FN60"/>